<feature type="compositionally biased region" description="Low complexity" evidence="1">
    <location>
        <begin position="20"/>
        <end position="31"/>
    </location>
</feature>
<protein>
    <submittedName>
        <fullName evidence="2">Uncharacterized protein</fullName>
    </submittedName>
</protein>
<evidence type="ECO:0000313" key="3">
    <source>
        <dbReference type="Proteomes" id="UP001491310"/>
    </source>
</evidence>
<reference evidence="2 3" key="1">
    <citation type="journal article" date="2024" name="Nat. Commun.">
        <title>Phylogenomics reveals the evolutionary origins of lichenization in chlorophyte algae.</title>
        <authorList>
            <person name="Puginier C."/>
            <person name="Libourel C."/>
            <person name="Otte J."/>
            <person name="Skaloud P."/>
            <person name="Haon M."/>
            <person name="Grisel S."/>
            <person name="Petersen M."/>
            <person name="Berrin J.G."/>
            <person name="Delaux P.M."/>
            <person name="Dal Grande F."/>
            <person name="Keller J."/>
        </authorList>
    </citation>
    <scope>NUCLEOTIDE SEQUENCE [LARGE SCALE GENOMIC DNA]</scope>
    <source>
        <strain evidence="2 3">SAG 216-7</strain>
    </source>
</reference>
<dbReference type="Proteomes" id="UP001491310">
    <property type="component" value="Unassembled WGS sequence"/>
</dbReference>
<feature type="compositionally biased region" description="Polar residues" evidence="1">
    <location>
        <begin position="1"/>
        <end position="12"/>
    </location>
</feature>
<evidence type="ECO:0000256" key="1">
    <source>
        <dbReference type="SAM" id="MobiDB-lite"/>
    </source>
</evidence>
<comment type="caution">
    <text evidence="2">The sequence shown here is derived from an EMBL/GenBank/DDBJ whole genome shotgun (WGS) entry which is preliminary data.</text>
</comment>
<feature type="region of interest" description="Disordered" evidence="1">
    <location>
        <begin position="1"/>
        <end position="110"/>
    </location>
</feature>
<gene>
    <name evidence="2" type="ORF">WJX75_005910</name>
</gene>
<proteinExistence type="predicted"/>
<name>A0ABR2YNZ1_9CHLO</name>
<evidence type="ECO:0000313" key="2">
    <source>
        <dbReference type="EMBL" id="KAK9908316.1"/>
    </source>
</evidence>
<keyword evidence="3" id="KW-1185">Reference proteome</keyword>
<accession>A0ABR2YNZ1</accession>
<organism evidence="2 3">
    <name type="scientific">Coccomyxa subellipsoidea</name>
    <dbReference type="NCBI Taxonomy" id="248742"/>
    <lineage>
        <taxon>Eukaryota</taxon>
        <taxon>Viridiplantae</taxon>
        <taxon>Chlorophyta</taxon>
        <taxon>core chlorophytes</taxon>
        <taxon>Trebouxiophyceae</taxon>
        <taxon>Trebouxiophyceae incertae sedis</taxon>
        <taxon>Coccomyxaceae</taxon>
        <taxon>Coccomyxa</taxon>
    </lineage>
</organism>
<dbReference type="EMBL" id="JALJOT010000008">
    <property type="protein sequence ID" value="KAK9908316.1"/>
    <property type="molecule type" value="Genomic_DNA"/>
</dbReference>
<feature type="compositionally biased region" description="Polar residues" evidence="1">
    <location>
        <begin position="91"/>
        <end position="110"/>
    </location>
</feature>
<sequence length="110" mass="11759">MRRFQASLNPTYTYGKRPTSSSSSGGAVAASFKKSPEPVQEATSGSFARQFSRPGEPGAPKVPRNHNFHGNKTSFVFRSLPPHPDEAPEQASLQHLASSKSVKSVDNGSS</sequence>